<dbReference type="SUPFAM" id="SSF49299">
    <property type="entry name" value="PKD domain"/>
    <property type="match status" value="2"/>
</dbReference>
<feature type="region of interest" description="Disordered" evidence="2">
    <location>
        <begin position="736"/>
        <end position="761"/>
    </location>
</feature>
<organism evidence="6 7">
    <name type="scientific">Isoptericola halotolerans</name>
    <dbReference type="NCBI Taxonomy" id="300560"/>
    <lineage>
        <taxon>Bacteria</taxon>
        <taxon>Bacillati</taxon>
        <taxon>Actinomycetota</taxon>
        <taxon>Actinomycetes</taxon>
        <taxon>Micrococcales</taxon>
        <taxon>Promicromonosporaceae</taxon>
        <taxon>Isoptericola</taxon>
    </lineage>
</organism>
<dbReference type="Proteomes" id="UP000239895">
    <property type="component" value="Unassembled WGS sequence"/>
</dbReference>
<dbReference type="SUPFAM" id="SSF49899">
    <property type="entry name" value="Concanavalin A-like lectins/glucanases"/>
    <property type="match status" value="2"/>
</dbReference>
<accession>A0ABX5EB77</accession>
<feature type="domain" description="PKD" evidence="4">
    <location>
        <begin position="1067"/>
        <end position="1152"/>
    </location>
</feature>
<feature type="region of interest" description="Disordered" evidence="2">
    <location>
        <begin position="934"/>
        <end position="962"/>
    </location>
</feature>
<dbReference type="Gene3D" id="2.60.40.10">
    <property type="entry name" value="Immunoglobulins"/>
    <property type="match status" value="2"/>
</dbReference>
<dbReference type="InterPro" id="IPR013320">
    <property type="entry name" value="ConA-like_dom_sf"/>
</dbReference>
<dbReference type="InterPro" id="IPR029062">
    <property type="entry name" value="Class_I_gatase-like"/>
</dbReference>
<feature type="chain" id="PRO_5045265109" evidence="3">
    <location>
        <begin position="39"/>
        <end position="1973"/>
    </location>
</feature>
<dbReference type="InterPro" id="IPR022409">
    <property type="entry name" value="PKD/Chitinase_dom"/>
</dbReference>
<dbReference type="Pfam" id="PF18911">
    <property type="entry name" value="PKD_4"/>
    <property type="match status" value="2"/>
</dbReference>
<dbReference type="SUPFAM" id="SSF49785">
    <property type="entry name" value="Galactose-binding domain-like"/>
    <property type="match status" value="1"/>
</dbReference>
<dbReference type="PROSITE" id="PS51175">
    <property type="entry name" value="CBM6"/>
    <property type="match status" value="1"/>
</dbReference>
<feature type="compositionally biased region" description="Polar residues" evidence="2">
    <location>
        <begin position="934"/>
        <end position="943"/>
    </location>
</feature>
<protein>
    <submittedName>
        <fullName evidence="6">Glucose/arabinose dehydrogenase</fullName>
    </submittedName>
</protein>
<evidence type="ECO:0000259" key="4">
    <source>
        <dbReference type="PROSITE" id="PS50093"/>
    </source>
</evidence>
<dbReference type="SMART" id="SM00606">
    <property type="entry name" value="CBD_IV"/>
    <property type="match status" value="1"/>
</dbReference>
<dbReference type="InterPro" id="IPR035986">
    <property type="entry name" value="PKD_dom_sf"/>
</dbReference>
<dbReference type="InterPro" id="IPR011041">
    <property type="entry name" value="Quinoprot_gluc/sorb_DH_b-prop"/>
</dbReference>
<name>A0ABX5EB77_9MICO</name>
<dbReference type="Gene3D" id="2.120.10.30">
    <property type="entry name" value="TolB, C-terminal domain"/>
    <property type="match status" value="1"/>
</dbReference>
<dbReference type="SUPFAM" id="SSF52317">
    <property type="entry name" value="Class I glutamine amidotransferase-like"/>
    <property type="match status" value="1"/>
</dbReference>
<evidence type="ECO:0000256" key="2">
    <source>
        <dbReference type="SAM" id="MobiDB-lite"/>
    </source>
</evidence>
<dbReference type="InterPro" id="IPR041542">
    <property type="entry name" value="GH43_C2"/>
</dbReference>
<evidence type="ECO:0000313" key="7">
    <source>
        <dbReference type="Proteomes" id="UP000239895"/>
    </source>
</evidence>
<dbReference type="Gene3D" id="2.60.120.200">
    <property type="match status" value="2"/>
</dbReference>
<dbReference type="InterPro" id="IPR008979">
    <property type="entry name" value="Galactose-bd-like_sf"/>
</dbReference>
<dbReference type="Pfam" id="PF03422">
    <property type="entry name" value="CBM_6"/>
    <property type="match status" value="1"/>
</dbReference>
<dbReference type="Pfam" id="PF06283">
    <property type="entry name" value="ThuA"/>
    <property type="match status" value="1"/>
</dbReference>
<dbReference type="InterPro" id="IPR005084">
    <property type="entry name" value="CBM6"/>
</dbReference>
<dbReference type="SUPFAM" id="SSF50952">
    <property type="entry name" value="Soluble quinoprotein glucose dehydrogenase"/>
    <property type="match status" value="1"/>
</dbReference>
<dbReference type="InterPro" id="IPR012938">
    <property type="entry name" value="Glc/Sorbosone_DH"/>
</dbReference>
<dbReference type="InterPro" id="IPR006584">
    <property type="entry name" value="Cellulose-bd_IV"/>
</dbReference>
<dbReference type="InterPro" id="IPR011042">
    <property type="entry name" value="6-blade_b-propeller_TolB-like"/>
</dbReference>
<dbReference type="PROSITE" id="PS50093">
    <property type="entry name" value="PKD"/>
    <property type="match status" value="2"/>
</dbReference>
<evidence type="ECO:0000256" key="3">
    <source>
        <dbReference type="SAM" id="SignalP"/>
    </source>
</evidence>
<keyword evidence="7" id="KW-1185">Reference proteome</keyword>
<keyword evidence="1 3" id="KW-0732">Signal</keyword>
<feature type="domain" description="CBM6" evidence="5">
    <location>
        <begin position="924"/>
        <end position="1057"/>
    </location>
</feature>
<dbReference type="EMBL" id="PVTX01000009">
    <property type="protein sequence ID" value="PRZ04766.1"/>
    <property type="molecule type" value="Genomic_DNA"/>
</dbReference>
<feature type="signal peptide" evidence="3">
    <location>
        <begin position="1"/>
        <end position="38"/>
    </location>
</feature>
<dbReference type="PANTHER" id="PTHR40469:SF2">
    <property type="entry name" value="GALACTOSE-BINDING DOMAIN-LIKE SUPERFAMILY PROTEIN"/>
    <property type="match status" value="1"/>
</dbReference>
<dbReference type="SMART" id="SM00089">
    <property type="entry name" value="PKD"/>
    <property type="match status" value="2"/>
</dbReference>
<reference evidence="6 7" key="1">
    <citation type="submission" date="2018-03" db="EMBL/GenBank/DDBJ databases">
        <title>Comparative analysis of microorganisms from saline springs in Andes Mountain Range, Colombia.</title>
        <authorList>
            <person name="Rubin E."/>
        </authorList>
    </citation>
    <scope>NUCLEOTIDE SEQUENCE [LARGE SCALE GENOMIC DNA]</scope>
    <source>
        <strain evidence="6 7">CG 23</strain>
    </source>
</reference>
<proteinExistence type="predicted"/>
<dbReference type="Pfam" id="PF17851">
    <property type="entry name" value="GH43_C2"/>
    <property type="match status" value="2"/>
</dbReference>
<dbReference type="InterPro" id="IPR013783">
    <property type="entry name" value="Ig-like_fold"/>
</dbReference>
<dbReference type="Gene3D" id="3.40.50.880">
    <property type="match status" value="1"/>
</dbReference>
<dbReference type="Gene3D" id="2.60.120.260">
    <property type="entry name" value="Galactose-binding domain-like"/>
    <property type="match status" value="1"/>
</dbReference>
<dbReference type="InterPro" id="IPR000601">
    <property type="entry name" value="PKD_dom"/>
</dbReference>
<comment type="caution">
    <text evidence="6">The sequence shown here is derived from an EMBL/GenBank/DDBJ whole genome shotgun (WGS) entry which is preliminary data.</text>
</comment>
<dbReference type="CDD" id="cd00146">
    <property type="entry name" value="PKD"/>
    <property type="match status" value="2"/>
</dbReference>
<feature type="compositionally biased region" description="Polar residues" evidence="2">
    <location>
        <begin position="738"/>
        <end position="753"/>
    </location>
</feature>
<sequence>MSTVLSARSRAVRRGVGAAVSAAVVLPLSWAGAAGAQAAEADEPPPVEAAVEAAAEEFDLLVFSKTAGFRHGSIPAGIAAIQQLGTDNGFSVTATEDAGAFTSENLEQYEAVLFLSTTGDVLDADQQAAFEAYIQGGGGYAGVHAASDTEYDWPWYGELVGAYFNSHPQNQDATIKVEDHVHESTAHLPARWDRFDEWYNFRENPRDEVHVLASLDESSYSPGSGAMGAEHPIAWCQAYDGGRSWYTGGGHTDASYAEPEFLQHLLGGIQTAAGVVDSDCAATQSESFEAVPLDDDTSNPMMLEVAPDGTVFYVERDGRVRVIDPDTNVTTTAATLDVTQSNEDGLTGIVLDPDFATNGWVYLFWSPTDVGDDGPHNRVSRFTYADGSIDLSTEQKVLVIPTQRQTCCHAGGDMVFDAEGHLYIATGDNTNPFESAGYAPIDERSGRENYDSQRTSANSNDLRGKILRITPQEDGSYTVPDGNMFAPGTADTLPEIYAMGFRNPFRIGLDPTSGNVHVADYGPDAGSASATRGPAGTVEWNVVSEPGFYGWPYCTGSNNAYVDYDFATGQSGEAFDCAGGVVNDSPHNTGIEQLPGALEAEVWYGYSTNPLFPEIGGGGAPMGGPVYEYDAELDSDVKWPEYWDGKALFGEWNQGRMYSFQLAGEDRDDLVDINRVLPQIFDPSAGFDRPMDFEFGPDGALYMVDWGSGFGGNNDSSGIFKVNYVQGDPAPIARASADVTSGPSPLTVQFSSEGSRHPDGDPITLQWTFGDGSEPSTEANPTHTYTEEGSYTAQLTVTDDNGQTGVANVTIVVGNEAPTVSITFPENGGFFEWGDQVAYEIAVDDPDGEVDCADVRLFTSLGHDSHAHPFDELTGCEGVIQTARDEGHGIESNIFWVIEATYSDDGGSAGVPLTGNDLQVLQPKLVQAEFFTSTGRLDGSTSPGDAGVQREDTGDTAGGGQNIGYIEPDDWWAYDPISMGNVEGLSLRVASPDGGEVSLRWDAPDGPEIGRLSIPSTGDWQAYEDVAATLTDVPTGSGTLYFVLESGGINVNWFEIDGRGVTANERPELDLEVSPLEGVAPLTVTATATATDPDGDDGELVHAWDLGLGDGFTDGDPTLEHTYTEPGTYRLQARVTDGGGAYVQEYVTITVTQEATEPVLCFQGRSDDFLGEELDTDRWTVLDRNQDLQVADGTLTIPATVTDFYGTNNVTVPNVVLQDLPDGPFTATAKVTIPAHAQYQQAGLVIYDDADNYAKMVLQGRSAPADPATRIFQFIREEGGAPNEVGESNTAALGAAYPDTVYVRFTSTDGSDLRASYSADGVEFTQMPQTKSLDGLADPQIGLVSLAGTGSAAPVVDAEFDWFHLTPDDSVSTVPDDEFDGSELDTCRWDRIVREDESGYRVADGSLEIDTTATDIYTGNNTAVPNIVLQDQPEGDWTVETKVDASEFTEQYQQGGLILYGDDDNYVKLDYVADNTAGSALSARLELRSEVDATVVDPQPNVSDLADGVWHLRLTKEGTTFTGSYSTDGETWQTIAEPVEHAGLADAGIGLYALGASQTTSATASFDYFRVVGDDVEPLAVVGSLDPAEPDRADGTYTGPVTVTVETTGGPDGATVYREVNVDGAGWAEYTAPVEVSEPGDHTVEVRASAGGEDVVGETLTFTIAAPDATPVTPAVEVVQASCTWGADGSHEITGGAVVTTEVEGVRYVVRPVTEDGAGPVVDDLADLDPGTYRVAARPGDGFVIEPGDGWRVNANGFGVLRFTIDEPECPDPVPATPAVSLTQPSCEVDADGENVRTGGSLTGVEVDGVKGYVVHNWVDGDLNDGKPSDLGDLAPGQYHVIATPEPGYVLDVEGDWELSPSGKATLVVTMESYGCDRVPAVELVQATCTDGTTVPASLTPLDVVGVKGYVVHNWVDGKAKGKPKDLSALDAGSYRVIASPEARTDLEVEGDWELSPSGKAKVILTVGEVDCL</sequence>
<evidence type="ECO:0000259" key="5">
    <source>
        <dbReference type="PROSITE" id="PS51175"/>
    </source>
</evidence>
<evidence type="ECO:0000256" key="1">
    <source>
        <dbReference type="ARBA" id="ARBA00022729"/>
    </source>
</evidence>
<dbReference type="Pfam" id="PF07995">
    <property type="entry name" value="GSDH"/>
    <property type="match status" value="1"/>
</dbReference>
<dbReference type="CDD" id="cd04084">
    <property type="entry name" value="CBM6_xylanase-like"/>
    <property type="match status" value="1"/>
</dbReference>
<feature type="domain" description="PKD" evidence="4">
    <location>
        <begin position="731"/>
        <end position="813"/>
    </location>
</feature>
<evidence type="ECO:0000313" key="6">
    <source>
        <dbReference type="EMBL" id="PRZ04766.1"/>
    </source>
</evidence>
<gene>
    <name evidence="6" type="ORF">BCL65_1095</name>
</gene>
<dbReference type="InterPro" id="IPR029010">
    <property type="entry name" value="ThuA-like"/>
</dbReference>
<dbReference type="PANTHER" id="PTHR40469">
    <property type="entry name" value="SECRETED GLYCOSYL HYDROLASE"/>
    <property type="match status" value="1"/>
</dbReference>